<keyword evidence="3" id="KW-0378">Hydrolase</keyword>
<dbReference type="InterPro" id="IPR038718">
    <property type="entry name" value="SNF2-like_sf"/>
</dbReference>
<keyword evidence="5" id="KW-0067">ATP-binding</keyword>
<evidence type="ECO:0000256" key="3">
    <source>
        <dbReference type="ARBA" id="ARBA00022801"/>
    </source>
</evidence>
<feature type="compositionally biased region" description="Polar residues" evidence="7">
    <location>
        <begin position="228"/>
        <end position="259"/>
    </location>
</feature>
<accession>A0ABR3P9F7</accession>
<evidence type="ECO:0000313" key="12">
    <source>
        <dbReference type="Proteomes" id="UP001562354"/>
    </source>
</evidence>
<reference evidence="11 12" key="1">
    <citation type="submission" date="2024-07" db="EMBL/GenBank/DDBJ databases">
        <title>Draft sequence of the Neodothiora populina.</title>
        <authorList>
            <person name="Drown D.D."/>
            <person name="Schuette U.S."/>
            <person name="Buechlein A.B."/>
            <person name="Rusch D.R."/>
            <person name="Winton L.W."/>
            <person name="Adams G.A."/>
        </authorList>
    </citation>
    <scope>NUCLEOTIDE SEQUENCE [LARGE SCALE GENOMIC DNA]</scope>
    <source>
        <strain evidence="11 12">CPC 39397</strain>
    </source>
</reference>
<dbReference type="SMART" id="SM00490">
    <property type="entry name" value="HELICc"/>
    <property type="match status" value="1"/>
</dbReference>
<sequence length="1307" mass="146192">MVSLPPPNASYEELEDELIAQQTMLDSLDDDDHGIRDEIERTIRDLEERLRSVEHNAPGDERDGLSAGGEDTDTETSGRPVDAGNESRPTYSYDNTNNPNPSAAHPSSTTTTLPRLPDLFPNTMNMSCGHPYLPNGNNAHTFGQPSLRYKRPFEPSSPDGNEARVKRLTPTPSRSHTPSQGQSTSQSQTASAHDRRALLLMQQRLREEAFQRKREAEKADAALAVSLSQNGETSSNAGPSRSPFTSLAQDTQTSPSQWQPIFRPSGYRVKREQPSTPTPSAETSAVCPGFSSSRAPSHPSTYRSDFPSVHSNSLHSNTLTLPPVQHRVKTEANGDAQRPAMPHAHPRASAPLQVVDLTGSDDDDSNNQVIDLTRNINRTPAPYPQGMTSHQIHAIQEHNRQRSIWEAETRKRQYMLQQQMNARGASGYEPVYPGSSRSAPYSLTQSAMAGLSAASHSVRDFVGDLSQLSELVRGRGLGVEDDMYLNPRGYTPRDMDYGMVDPETTREDLRKLMENIQPEEEEVAAEEDFPIPGMTVKLKPYQMTGLKWLQKMETGSNRGGILADDMGLGKTVQAISLLVTHRSEDPFNKTTLILAPVALLRQWREEIASKIKPGTHALRVFLHHASVKKRTHRELRDFDVVLTTFGTIAAEQKRMDKFLLRKQHDPQATPRDDEKCLFIGSDCKWFRIIIDEAQCIKNKSTRTAKATYQLHAKSRFCLTGTPMMNGVEELYSLVHFLKIKPYSEWQKFNMDFVRPLKSTNENHRGMAMQKLQALLKAVLLRRNKQTKVNGRPILTLPERVIEETHAVFSDDEKAFYMALEGKQQIEFNKYLKAGTIGRSYAHILLLLLRLRQACCHPHLIKDFGVAAAADISQETMDELCESLSEAVVERLRAADGNFECPVCFDAVENPAIFVPCGHKTCTECFTRIADPANGVANGDENGVSAKCPECRAPINTKSVIDYECFRRHHMGAPQLEPAATDEVDAADAETDSEDEADSDDSDSEREDDSEDEDGTLGGFIVKDEVDSQAPTDDESRENSDFPAPAQTSSRQKQSKKTARFFGGKAKASSSKTPKKSKKAKGKQKMKKSNYTLPELKKLAGQSKKHKKLYMQKVGKDYIPSAKIEKTMEIIQGVMDNPEDQEKIIIFSQWTSLLDLLEIDIDRHHFGYRRYDGSMNAKLRGDAVEDFKNKSHVRMMLVSLKAGNAGLNLNVASQVIILDPFWNPYIEEQAIDRAHRLGQTRPVKVHRILVEETVEDRILALQEKKRAVISEALDEKASQGVSRLSPQELAYLFGINRNMNDPLVVRGR</sequence>
<keyword evidence="6" id="KW-0862">Zinc</keyword>
<dbReference type="Pfam" id="PF13923">
    <property type="entry name" value="zf-C3HC4_2"/>
    <property type="match status" value="1"/>
</dbReference>
<dbReference type="CDD" id="cd18008">
    <property type="entry name" value="DEXDc_SHPRH-like"/>
    <property type="match status" value="1"/>
</dbReference>
<evidence type="ECO:0000256" key="1">
    <source>
        <dbReference type="ARBA" id="ARBA00007025"/>
    </source>
</evidence>
<dbReference type="GeneID" id="95976818"/>
<dbReference type="Proteomes" id="UP001562354">
    <property type="component" value="Unassembled WGS sequence"/>
</dbReference>
<feature type="compositionally biased region" description="Basic and acidic residues" evidence="7">
    <location>
        <begin position="49"/>
        <end position="64"/>
    </location>
</feature>
<dbReference type="Gene3D" id="3.30.40.10">
    <property type="entry name" value="Zinc/RING finger domain, C3HC4 (zinc finger)"/>
    <property type="match status" value="1"/>
</dbReference>
<feature type="compositionally biased region" description="Polar residues" evidence="7">
    <location>
        <begin position="274"/>
        <end position="283"/>
    </location>
</feature>
<dbReference type="CDD" id="cd18793">
    <property type="entry name" value="SF2_C_SNF"/>
    <property type="match status" value="1"/>
</dbReference>
<dbReference type="PROSITE" id="PS51192">
    <property type="entry name" value="HELICASE_ATP_BIND_1"/>
    <property type="match status" value="1"/>
</dbReference>
<name>A0ABR3P9F7_9PEZI</name>
<evidence type="ECO:0000256" key="6">
    <source>
        <dbReference type="PROSITE-ProRule" id="PRU00175"/>
    </source>
</evidence>
<dbReference type="InterPro" id="IPR001841">
    <property type="entry name" value="Znf_RING"/>
</dbReference>
<dbReference type="InterPro" id="IPR014001">
    <property type="entry name" value="Helicase_ATP-bd"/>
</dbReference>
<keyword evidence="4" id="KW-0347">Helicase</keyword>
<feature type="region of interest" description="Disordered" evidence="7">
    <location>
        <begin position="228"/>
        <end position="319"/>
    </location>
</feature>
<gene>
    <name evidence="11" type="ORF">AAFC00_003116</name>
</gene>
<dbReference type="RefSeq" id="XP_069199045.1">
    <property type="nucleotide sequence ID" value="XM_069342544.1"/>
</dbReference>
<dbReference type="InterPro" id="IPR013083">
    <property type="entry name" value="Znf_RING/FYVE/PHD"/>
</dbReference>
<evidence type="ECO:0000256" key="2">
    <source>
        <dbReference type="ARBA" id="ARBA00022741"/>
    </source>
</evidence>
<comment type="caution">
    <text evidence="11">The sequence shown here is derived from an EMBL/GenBank/DDBJ whole genome shotgun (WGS) entry which is preliminary data.</text>
</comment>
<dbReference type="InterPro" id="IPR050628">
    <property type="entry name" value="SNF2_RAD54_helicase_TF"/>
</dbReference>
<feature type="region of interest" description="Disordered" evidence="7">
    <location>
        <begin position="137"/>
        <end position="192"/>
    </location>
</feature>
<keyword evidence="12" id="KW-1185">Reference proteome</keyword>
<proteinExistence type="inferred from homology"/>
<dbReference type="EMBL" id="JBFMKM010000012">
    <property type="protein sequence ID" value="KAL1302769.1"/>
    <property type="molecule type" value="Genomic_DNA"/>
</dbReference>
<dbReference type="Pfam" id="PF00271">
    <property type="entry name" value="Helicase_C"/>
    <property type="match status" value="1"/>
</dbReference>
<feature type="compositionally biased region" description="Low complexity" evidence="7">
    <location>
        <begin position="95"/>
        <end position="112"/>
    </location>
</feature>
<comment type="similarity">
    <text evidence="1">Belongs to the SNF2/RAD54 helicase family.</text>
</comment>
<evidence type="ECO:0000256" key="7">
    <source>
        <dbReference type="SAM" id="MobiDB-lite"/>
    </source>
</evidence>
<keyword evidence="6" id="KW-0863">Zinc-finger</keyword>
<feature type="compositionally biased region" description="Acidic residues" evidence="7">
    <location>
        <begin position="979"/>
        <end position="1014"/>
    </location>
</feature>
<evidence type="ECO:0000259" key="9">
    <source>
        <dbReference type="PROSITE" id="PS51192"/>
    </source>
</evidence>
<feature type="domain" description="Helicase ATP-binding" evidence="9">
    <location>
        <begin position="551"/>
        <end position="740"/>
    </location>
</feature>
<dbReference type="PROSITE" id="PS51194">
    <property type="entry name" value="HELICASE_CTER"/>
    <property type="match status" value="1"/>
</dbReference>
<dbReference type="SUPFAM" id="SSF52540">
    <property type="entry name" value="P-loop containing nucleoside triphosphate hydrolases"/>
    <property type="match status" value="2"/>
</dbReference>
<feature type="region of interest" description="Disordered" evidence="7">
    <location>
        <begin position="973"/>
        <end position="1088"/>
    </location>
</feature>
<dbReference type="InterPro" id="IPR001650">
    <property type="entry name" value="Helicase_C-like"/>
</dbReference>
<dbReference type="Gene3D" id="3.40.50.10810">
    <property type="entry name" value="Tandem AAA-ATPase domain"/>
    <property type="match status" value="1"/>
</dbReference>
<evidence type="ECO:0000259" key="8">
    <source>
        <dbReference type="PROSITE" id="PS50089"/>
    </source>
</evidence>
<feature type="compositionally biased region" description="Low complexity" evidence="7">
    <location>
        <begin position="1062"/>
        <end position="1071"/>
    </location>
</feature>
<protein>
    <submittedName>
        <fullName evidence="11">Uncharacterized protein</fullName>
    </submittedName>
</protein>
<feature type="compositionally biased region" description="Polar residues" evidence="7">
    <location>
        <begin position="290"/>
        <end position="319"/>
    </location>
</feature>
<feature type="compositionally biased region" description="Basic residues" evidence="7">
    <location>
        <begin position="1072"/>
        <end position="1087"/>
    </location>
</feature>
<dbReference type="PANTHER" id="PTHR45626:SF16">
    <property type="entry name" value="ATP-DEPENDENT HELICASE ULS1"/>
    <property type="match status" value="1"/>
</dbReference>
<dbReference type="InterPro" id="IPR000330">
    <property type="entry name" value="SNF2_N"/>
</dbReference>
<feature type="domain" description="RING-type" evidence="8">
    <location>
        <begin position="900"/>
        <end position="951"/>
    </location>
</feature>
<dbReference type="SMART" id="SM00184">
    <property type="entry name" value="RING"/>
    <property type="match status" value="1"/>
</dbReference>
<dbReference type="PROSITE" id="PS50089">
    <property type="entry name" value="ZF_RING_2"/>
    <property type="match status" value="1"/>
</dbReference>
<evidence type="ECO:0000256" key="4">
    <source>
        <dbReference type="ARBA" id="ARBA00022806"/>
    </source>
</evidence>
<dbReference type="SUPFAM" id="SSF57850">
    <property type="entry name" value="RING/U-box"/>
    <property type="match status" value="1"/>
</dbReference>
<dbReference type="PANTHER" id="PTHR45626">
    <property type="entry name" value="TRANSCRIPTION TERMINATION FACTOR 2-RELATED"/>
    <property type="match status" value="1"/>
</dbReference>
<evidence type="ECO:0000256" key="5">
    <source>
        <dbReference type="ARBA" id="ARBA00022840"/>
    </source>
</evidence>
<dbReference type="Pfam" id="PF00176">
    <property type="entry name" value="SNF2-rel_dom"/>
    <property type="match status" value="1"/>
</dbReference>
<keyword evidence="2" id="KW-0547">Nucleotide-binding</keyword>
<organism evidence="11 12">
    <name type="scientific">Neodothiora populina</name>
    <dbReference type="NCBI Taxonomy" id="2781224"/>
    <lineage>
        <taxon>Eukaryota</taxon>
        <taxon>Fungi</taxon>
        <taxon>Dikarya</taxon>
        <taxon>Ascomycota</taxon>
        <taxon>Pezizomycotina</taxon>
        <taxon>Dothideomycetes</taxon>
        <taxon>Dothideomycetidae</taxon>
        <taxon>Dothideales</taxon>
        <taxon>Dothioraceae</taxon>
        <taxon>Neodothiora</taxon>
    </lineage>
</organism>
<dbReference type="InterPro" id="IPR027417">
    <property type="entry name" value="P-loop_NTPase"/>
</dbReference>
<feature type="compositionally biased region" description="Low complexity" evidence="7">
    <location>
        <begin position="175"/>
        <end position="191"/>
    </location>
</feature>
<keyword evidence="6" id="KW-0479">Metal-binding</keyword>
<feature type="region of interest" description="Disordered" evidence="7">
    <location>
        <begin position="49"/>
        <end position="118"/>
    </location>
</feature>
<evidence type="ECO:0000313" key="11">
    <source>
        <dbReference type="EMBL" id="KAL1302769.1"/>
    </source>
</evidence>
<feature type="domain" description="Helicase C-terminal" evidence="10">
    <location>
        <begin position="1122"/>
        <end position="1289"/>
    </location>
</feature>
<dbReference type="SMART" id="SM00487">
    <property type="entry name" value="DEXDc"/>
    <property type="match status" value="1"/>
</dbReference>
<evidence type="ECO:0000259" key="10">
    <source>
        <dbReference type="PROSITE" id="PS51194"/>
    </source>
</evidence>
<dbReference type="InterPro" id="IPR049730">
    <property type="entry name" value="SNF2/RAD54-like_C"/>
</dbReference>
<dbReference type="Gene3D" id="3.40.50.300">
    <property type="entry name" value="P-loop containing nucleotide triphosphate hydrolases"/>
    <property type="match status" value="1"/>
</dbReference>